<dbReference type="GO" id="GO:0031267">
    <property type="term" value="F:small GTPase binding"/>
    <property type="evidence" value="ECO:0007669"/>
    <property type="project" value="TreeGrafter"/>
</dbReference>
<dbReference type="Gene3D" id="1.10.8.270">
    <property type="entry name" value="putative rabgap domain of human tbc1 domain family member 14 like domains"/>
    <property type="match status" value="1"/>
</dbReference>
<name>E1ZPB1_CHLVA</name>
<dbReference type="InterPro" id="IPR000195">
    <property type="entry name" value="Rab-GAP-TBC_dom"/>
</dbReference>
<dbReference type="InterPro" id="IPR050302">
    <property type="entry name" value="Rab_GAP_TBC_domain"/>
</dbReference>
<dbReference type="STRING" id="554065.E1ZPB1"/>
<evidence type="ECO:0000313" key="3">
    <source>
        <dbReference type="EMBL" id="EFN52304.1"/>
    </source>
</evidence>
<reference evidence="3 4" key="1">
    <citation type="journal article" date="2010" name="Plant Cell">
        <title>The Chlorella variabilis NC64A genome reveals adaptation to photosymbiosis, coevolution with viruses, and cryptic sex.</title>
        <authorList>
            <person name="Blanc G."/>
            <person name="Duncan G."/>
            <person name="Agarkova I."/>
            <person name="Borodovsky M."/>
            <person name="Gurnon J."/>
            <person name="Kuo A."/>
            <person name="Lindquist E."/>
            <person name="Lucas S."/>
            <person name="Pangilinan J."/>
            <person name="Polle J."/>
            <person name="Salamov A."/>
            <person name="Terry A."/>
            <person name="Yamada T."/>
            <person name="Dunigan D.D."/>
            <person name="Grigoriev I.V."/>
            <person name="Claverie J.M."/>
            <person name="Van Etten J.L."/>
        </authorList>
    </citation>
    <scope>NUCLEOTIDE SEQUENCE [LARGE SCALE GENOMIC DNA]</scope>
    <source>
        <strain evidence="3 4">NC64A</strain>
    </source>
</reference>
<dbReference type="Pfam" id="PF00566">
    <property type="entry name" value="RabGAP-TBC"/>
    <property type="match status" value="1"/>
</dbReference>
<dbReference type="AlphaFoldDB" id="E1ZPB1"/>
<dbReference type="OrthoDB" id="294251at2759"/>
<dbReference type="SMART" id="SM00164">
    <property type="entry name" value="TBC"/>
    <property type="match status" value="1"/>
</dbReference>
<sequence length="355" mass="38604">MADAEEFWGEEEVAGREQAQGEEDDETGERPHPRRFSFGILGKRMALVAQGVGDSLARTAAAVGEVIVDSDLRSKSAALLAESVGKAAAGVGKGLQQGAGRIAAGPRTVQGILQKLQHRIEEQRMHSLLQEQQDTPVDVQVAFQLYEDAPQELRSRLWMAVLEHPELCKEYQADAGSSTAASEVSGGWQHNGGVGQEDIDEVISRDIHRTFPEYPLFAFEQAYALHDMEAAYCQGMAFVAGLLLFYVPEEPAFQLFCRLLSTSGPNLRRLYLPGLEGLKAELRKLEFLAERFLPNLTAHLNAAGVVPVLFASQWLLTCYSCPFPVGFACRLIDVMLQASSAGFGCAGYVQAAGVS</sequence>
<dbReference type="InterPro" id="IPR035969">
    <property type="entry name" value="Rab-GAP_TBC_sf"/>
</dbReference>
<dbReference type="eggNOG" id="KOG1102">
    <property type="taxonomic scope" value="Eukaryota"/>
</dbReference>
<dbReference type="GO" id="GO:0005096">
    <property type="term" value="F:GTPase activator activity"/>
    <property type="evidence" value="ECO:0007669"/>
    <property type="project" value="TreeGrafter"/>
</dbReference>
<dbReference type="EMBL" id="GL433857">
    <property type="protein sequence ID" value="EFN52304.1"/>
    <property type="molecule type" value="Genomic_DNA"/>
</dbReference>
<organism evidence="4">
    <name type="scientific">Chlorella variabilis</name>
    <name type="common">Green alga</name>
    <dbReference type="NCBI Taxonomy" id="554065"/>
    <lineage>
        <taxon>Eukaryota</taxon>
        <taxon>Viridiplantae</taxon>
        <taxon>Chlorophyta</taxon>
        <taxon>core chlorophytes</taxon>
        <taxon>Trebouxiophyceae</taxon>
        <taxon>Chlorellales</taxon>
        <taxon>Chlorellaceae</taxon>
        <taxon>Chlorella clade</taxon>
        <taxon>Chlorella</taxon>
    </lineage>
</organism>
<dbReference type="PANTHER" id="PTHR47219:SF9">
    <property type="entry name" value="GTPASE ACTIVATING PROTEIN AND CENTROSOME-ASSOCIATED, ISOFORM B"/>
    <property type="match status" value="1"/>
</dbReference>
<dbReference type="PROSITE" id="PS50086">
    <property type="entry name" value="TBC_RABGAP"/>
    <property type="match status" value="1"/>
</dbReference>
<feature type="compositionally biased region" description="Acidic residues" evidence="1">
    <location>
        <begin position="1"/>
        <end position="12"/>
    </location>
</feature>
<dbReference type="PANTHER" id="PTHR47219">
    <property type="entry name" value="RAB GTPASE-ACTIVATING PROTEIN 1-LIKE"/>
    <property type="match status" value="1"/>
</dbReference>
<evidence type="ECO:0000313" key="4">
    <source>
        <dbReference type="Proteomes" id="UP000008141"/>
    </source>
</evidence>
<feature type="region of interest" description="Disordered" evidence="1">
    <location>
        <begin position="1"/>
        <end position="35"/>
    </location>
</feature>
<dbReference type="RefSeq" id="XP_005844406.1">
    <property type="nucleotide sequence ID" value="XM_005844344.1"/>
</dbReference>
<accession>E1ZPB1</accession>
<gene>
    <name evidence="3" type="ORF">CHLNCDRAFT_58908</name>
</gene>
<evidence type="ECO:0000259" key="2">
    <source>
        <dbReference type="PROSITE" id="PS50086"/>
    </source>
</evidence>
<keyword evidence="4" id="KW-1185">Reference proteome</keyword>
<proteinExistence type="predicted"/>
<dbReference type="Gene3D" id="1.10.472.80">
    <property type="entry name" value="Ypt/Rab-GAP domain of gyp1p, domain 3"/>
    <property type="match status" value="1"/>
</dbReference>
<dbReference type="GeneID" id="17351634"/>
<dbReference type="KEGG" id="cvr:CHLNCDRAFT_58908"/>
<evidence type="ECO:0000256" key="1">
    <source>
        <dbReference type="SAM" id="MobiDB-lite"/>
    </source>
</evidence>
<protein>
    <recommendedName>
        <fullName evidence="2">Rab-GAP TBC domain-containing protein</fullName>
    </recommendedName>
</protein>
<dbReference type="SUPFAM" id="SSF47923">
    <property type="entry name" value="Ypt/Rab-GAP domain of gyp1p"/>
    <property type="match status" value="1"/>
</dbReference>
<dbReference type="InParanoid" id="E1ZPB1"/>
<dbReference type="Proteomes" id="UP000008141">
    <property type="component" value="Unassembled WGS sequence"/>
</dbReference>
<feature type="domain" description="Rab-GAP TBC" evidence="2">
    <location>
        <begin position="148"/>
        <end position="339"/>
    </location>
</feature>